<name>A0A915EQP1_9BILA</name>
<dbReference type="GO" id="GO:0005737">
    <property type="term" value="C:cytoplasm"/>
    <property type="evidence" value="ECO:0007669"/>
    <property type="project" value="TreeGrafter"/>
</dbReference>
<dbReference type="InterPro" id="IPR015424">
    <property type="entry name" value="PyrdxlP-dep_Trfase"/>
</dbReference>
<dbReference type="GO" id="GO:0030170">
    <property type="term" value="F:pyridoxal phosphate binding"/>
    <property type="evidence" value="ECO:0007669"/>
    <property type="project" value="InterPro"/>
</dbReference>
<sequence>MSGMVSVYLNGDRKMSEDFVSHLKLFSLAESLGGVESLIQIPSLMAFVSVEKETRDKLGITDNLLRISVGCEDQKDLIADMDQALKKAYSAKGKRDRKRLLKQERRTNKQ</sequence>
<dbReference type="GO" id="GO:0019343">
    <property type="term" value="P:cysteine biosynthetic process via cystathionine"/>
    <property type="evidence" value="ECO:0007669"/>
    <property type="project" value="TreeGrafter"/>
</dbReference>
<dbReference type="PANTHER" id="PTHR11808:SF15">
    <property type="entry name" value="CYSTATHIONINE GAMMA-LYASE"/>
    <property type="match status" value="1"/>
</dbReference>
<evidence type="ECO:0000256" key="2">
    <source>
        <dbReference type="ARBA" id="ARBA00005038"/>
    </source>
</evidence>
<dbReference type="InterPro" id="IPR000277">
    <property type="entry name" value="Cys/Met-Metab_PyrdxlP-dep_enz"/>
</dbReference>
<evidence type="ECO:0000256" key="4">
    <source>
        <dbReference type="ARBA" id="ARBA00022898"/>
    </source>
</evidence>
<dbReference type="GO" id="GO:0004123">
    <property type="term" value="F:cystathionine gamma-lyase activity"/>
    <property type="evidence" value="ECO:0007669"/>
    <property type="project" value="TreeGrafter"/>
</dbReference>
<dbReference type="Pfam" id="PF01053">
    <property type="entry name" value="Cys_Met_Meta_PP"/>
    <property type="match status" value="1"/>
</dbReference>
<dbReference type="SUPFAM" id="SSF53383">
    <property type="entry name" value="PLP-dependent transferases"/>
    <property type="match status" value="1"/>
</dbReference>
<evidence type="ECO:0000313" key="9">
    <source>
        <dbReference type="Proteomes" id="UP000887574"/>
    </source>
</evidence>
<dbReference type="Gene3D" id="3.90.1150.10">
    <property type="entry name" value="Aspartate Aminotransferase, domain 1"/>
    <property type="match status" value="1"/>
</dbReference>
<proteinExistence type="inferred from homology"/>
<evidence type="ECO:0000256" key="1">
    <source>
        <dbReference type="ARBA" id="ARBA00001933"/>
    </source>
</evidence>
<comment type="similarity">
    <text evidence="7">Belongs to the trans-sulfuration enzymes family.</text>
</comment>
<evidence type="ECO:0000313" key="10">
    <source>
        <dbReference type="WBParaSite" id="jg8340"/>
    </source>
</evidence>
<organism evidence="9 10">
    <name type="scientific">Ditylenchus dipsaci</name>
    <dbReference type="NCBI Taxonomy" id="166011"/>
    <lineage>
        <taxon>Eukaryota</taxon>
        <taxon>Metazoa</taxon>
        <taxon>Ecdysozoa</taxon>
        <taxon>Nematoda</taxon>
        <taxon>Chromadorea</taxon>
        <taxon>Rhabditida</taxon>
        <taxon>Tylenchina</taxon>
        <taxon>Tylenchomorpha</taxon>
        <taxon>Sphaerularioidea</taxon>
        <taxon>Anguinidae</taxon>
        <taxon>Anguininae</taxon>
        <taxon>Ditylenchus</taxon>
    </lineage>
</organism>
<keyword evidence="9" id="KW-1185">Reference proteome</keyword>
<dbReference type="PANTHER" id="PTHR11808">
    <property type="entry name" value="TRANS-SULFURATION ENZYME FAMILY MEMBER"/>
    <property type="match status" value="1"/>
</dbReference>
<accession>A0A915EQP1</accession>
<evidence type="ECO:0000256" key="3">
    <source>
        <dbReference type="ARBA" id="ARBA00012085"/>
    </source>
</evidence>
<evidence type="ECO:0000256" key="6">
    <source>
        <dbReference type="ARBA" id="ARBA00029853"/>
    </source>
</evidence>
<feature type="region of interest" description="Disordered" evidence="8">
    <location>
        <begin position="89"/>
        <end position="110"/>
    </location>
</feature>
<dbReference type="EC" id="4.4.1.1" evidence="3"/>
<comment type="cofactor">
    <cofactor evidence="1 7">
        <name>pyridoxal 5'-phosphate</name>
        <dbReference type="ChEBI" id="CHEBI:597326"/>
    </cofactor>
</comment>
<dbReference type="GO" id="GO:0019346">
    <property type="term" value="P:transsulfuration"/>
    <property type="evidence" value="ECO:0007669"/>
    <property type="project" value="InterPro"/>
</dbReference>
<keyword evidence="4 7" id="KW-0663">Pyridoxal phosphate</keyword>
<evidence type="ECO:0000256" key="5">
    <source>
        <dbReference type="ARBA" id="ARBA00023192"/>
    </source>
</evidence>
<dbReference type="Proteomes" id="UP000887574">
    <property type="component" value="Unplaced"/>
</dbReference>
<keyword evidence="5" id="KW-0028">Amino-acid biosynthesis</keyword>
<dbReference type="WBParaSite" id="jg8340">
    <property type="protein sequence ID" value="jg8340"/>
    <property type="gene ID" value="jg8340"/>
</dbReference>
<dbReference type="AlphaFoldDB" id="A0A915EQP1"/>
<keyword evidence="5" id="KW-0198">Cysteine biosynthesis</keyword>
<reference evidence="10" key="1">
    <citation type="submission" date="2022-11" db="UniProtKB">
        <authorList>
            <consortium name="WormBaseParasite"/>
        </authorList>
    </citation>
    <scope>IDENTIFICATION</scope>
</reference>
<comment type="pathway">
    <text evidence="2">Amino-acid biosynthesis; L-cysteine biosynthesis; L-cysteine from L-homocysteine and L-serine: step 2/2.</text>
</comment>
<protein>
    <recommendedName>
        <fullName evidence="3">cystathionine gamma-lyase</fullName>
        <ecNumber evidence="3">4.4.1.1</ecNumber>
    </recommendedName>
    <alternativeName>
        <fullName evidence="6">Gamma-cystathionase</fullName>
    </alternativeName>
</protein>
<evidence type="ECO:0000256" key="7">
    <source>
        <dbReference type="RuleBase" id="RU362118"/>
    </source>
</evidence>
<feature type="compositionally biased region" description="Basic and acidic residues" evidence="8">
    <location>
        <begin position="101"/>
        <end position="110"/>
    </location>
</feature>
<dbReference type="InterPro" id="IPR015422">
    <property type="entry name" value="PyrdxlP-dep_Trfase_small"/>
</dbReference>
<evidence type="ECO:0000256" key="8">
    <source>
        <dbReference type="SAM" id="MobiDB-lite"/>
    </source>
</evidence>